<gene>
    <name evidence="1" type="ORF">SAMN06264365_11344</name>
</gene>
<dbReference type="RefSeq" id="WP_089296373.1">
    <property type="nucleotide sequence ID" value="NZ_BOMU01000066.1"/>
</dbReference>
<organism evidence="1 2">
    <name type="scientific">Actinoplanes regularis</name>
    <dbReference type="NCBI Taxonomy" id="52697"/>
    <lineage>
        <taxon>Bacteria</taxon>
        <taxon>Bacillati</taxon>
        <taxon>Actinomycetota</taxon>
        <taxon>Actinomycetes</taxon>
        <taxon>Micromonosporales</taxon>
        <taxon>Micromonosporaceae</taxon>
        <taxon>Actinoplanes</taxon>
    </lineage>
</organism>
<dbReference type="OrthoDB" id="3477672at2"/>
<proteinExistence type="predicted"/>
<dbReference type="Proteomes" id="UP000198415">
    <property type="component" value="Unassembled WGS sequence"/>
</dbReference>
<reference evidence="1 2" key="1">
    <citation type="submission" date="2017-06" db="EMBL/GenBank/DDBJ databases">
        <authorList>
            <person name="Kim H.J."/>
            <person name="Triplett B.A."/>
        </authorList>
    </citation>
    <scope>NUCLEOTIDE SEQUENCE [LARGE SCALE GENOMIC DNA]</scope>
    <source>
        <strain evidence="1 2">DSM 43151</strain>
    </source>
</reference>
<dbReference type="EMBL" id="FZNR01000013">
    <property type="protein sequence ID" value="SNS28695.1"/>
    <property type="molecule type" value="Genomic_DNA"/>
</dbReference>
<keyword evidence="2" id="KW-1185">Reference proteome</keyword>
<evidence type="ECO:0000313" key="2">
    <source>
        <dbReference type="Proteomes" id="UP000198415"/>
    </source>
</evidence>
<name>A0A239D8J0_9ACTN</name>
<evidence type="ECO:0000313" key="1">
    <source>
        <dbReference type="EMBL" id="SNS28695.1"/>
    </source>
</evidence>
<protein>
    <submittedName>
        <fullName evidence="1">Uncharacterized protein</fullName>
    </submittedName>
</protein>
<dbReference type="AlphaFoldDB" id="A0A239D8J0"/>
<accession>A0A239D8J0</accession>
<sequence>MIASDTYIVLAADSLHRAGEWDSALALISGGSGADVIELRARILVDRHWWRLDDPASARAAVDALDPASPQALYLGAQLAYTRILFGLDPLDDDARTAGSGFLGAMRAESLRGWATFWLGVVADNVHRDPGTAHVRYTEALKLCHEAGDLLLESYVVRHLGGQAIERDRSQGEMLLRRSLHLRSALGARPQVAAAQVTLAGALPEGPEREMLLEASAATARELGLTWLLN</sequence>